<dbReference type="PANTHER" id="PTHR30547:SF0">
    <property type="entry name" value="BLR8175 PROTEIN"/>
    <property type="match status" value="1"/>
</dbReference>
<reference evidence="4" key="1">
    <citation type="journal article" date="2019" name="Int. J. Syst. Evol. Microbiol.">
        <title>The Global Catalogue of Microorganisms (GCM) 10K type strain sequencing project: providing services to taxonomists for standard genome sequencing and annotation.</title>
        <authorList>
            <consortium name="The Broad Institute Genomics Platform"/>
            <consortium name="The Broad Institute Genome Sequencing Center for Infectious Disease"/>
            <person name="Wu L."/>
            <person name="Ma J."/>
        </authorList>
    </citation>
    <scope>NUCLEOTIDE SEQUENCE [LARGE SCALE GENOMIC DNA]</scope>
    <source>
        <strain evidence="4">JCM 17925</strain>
    </source>
</reference>
<dbReference type="RefSeq" id="WP_345270992.1">
    <property type="nucleotide sequence ID" value="NZ_BAABHB010000017.1"/>
</dbReference>
<protein>
    <submittedName>
        <fullName evidence="3">PDDEXK nuclease domain-containing protein</fullName>
    </submittedName>
</protein>
<feature type="domain" description="YhcG N-terminal" evidence="2">
    <location>
        <begin position="19"/>
        <end position="184"/>
    </location>
</feature>
<dbReference type="InterPro" id="IPR009362">
    <property type="entry name" value="YhcG_C"/>
</dbReference>
<accession>A0ABP8KYE8</accession>
<name>A0ABP8KYE8_9BACT</name>
<dbReference type="InterPro" id="IPR041527">
    <property type="entry name" value="YhcG_N"/>
</dbReference>
<evidence type="ECO:0000259" key="1">
    <source>
        <dbReference type="Pfam" id="PF06250"/>
    </source>
</evidence>
<dbReference type="Pfam" id="PF06250">
    <property type="entry name" value="YhcG_C"/>
    <property type="match status" value="1"/>
</dbReference>
<dbReference type="InterPro" id="IPR053148">
    <property type="entry name" value="PD-DEXK-like_domain"/>
</dbReference>
<organism evidence="3 4">
    <name type="scientific">Nibrella viscosa</name>
    <dbReference type="NCBI Taxonomy" id="1084524"/>
    <lineage>
        <taxon>Bacteria</taxon>
        <taxon>Pseudomonadati</taxon>
        <taxon>Bacteroidota</taxon>
        <taxon>Cytophagia</taxon>
        <taxon>Cytophagales</taxon>
        <taxon>Spirosomataceae</taxon>
        <taxon>Nibrella</taxon>
    </lineage>
</organism>
<dbReference type="Proteomes" id="UP001500936">
    <property type="component" value="Unassembled WGS sequence"/>
</dbReference>
<sequence>MQDNKLKDDSAGYTQLLAEIQRNILTHRYRAAKAVNQEQLRLYLLVGHLLAQKIEAAEWGAGIADRVSADLRQALPGLRGFSRRNLFNMRQLAIEYAPLLASLEPVNPTATDDPQIVQLATAQFTDVDAAFIQNVFLGIGFTHHILLLSRCKDWTERRFYMEETVRNQWTVDTLEFAISGQFYRARGQMPNTFSTYLPETLKNTAVLTFRDEYLLDFINIDPDDERVLERHIVQNIQRFLLGLGKGFTFIGSQYRQLVDGDEYYVDLLFYNRILKCLVAIDLKKGEFKPEYAGKMNFYLNALNDNERMPDENPSIGIILCKTKSNVKVEYAFKGVTTPMGVATYRLSTELPGAYRDVLPDSETLVKLLDEPESGE</sequence>
<evidence type="ECO:0000259" key="2">
    <source>
        <dbReference type="Pfam" id="PF17761"/>
    </source>
</evidence>
<feature type="domain" description="YhcG PDDEXK nuclease" evidence="1">
    <location>
        <begin position="208"/>
        <end position="358"/>
    </location>
</feature>
<dbReference type="InterPro" id="IPR011856">
    <property type="entry name" value="tRNA_endonuc-like_dom_sf"/>
</dbReference>
<evidence type="ECO:0000313" key="3">
    <source>
        <dbReference type="EMBL" id="GAA4418543.1"/>
    </source>
</evidence>
<dbReference type="PANTHER" id="PTHR30547">
    <property type="entry name" value="UNCHARACTERIZED PROTEIN YHCG-RELATED"/>
    <property type="match status" value="1"/>
</dbReference>
<keyword evidence="4" id="KW-1185">Reference proteome</keyword>
<evidence type="ECO:0000313" key="4">
    <source>
        <dbReference type="Proteomes" id="UP001500936"/>
    </source>
</evidence>
<dbReference type="Gene3D" id="3.40.1350.10">
    <property type="match status" value="1"/>
</dbReference>
<comment type="caution">
    <text evidence="3">The sequence shown here is derived from an EMBL/GenBank/DDBJ whole genome shotgun (WGS) entry which is preliminary data.</text>
</comment>
<gene>
    <name evidence="3" type="ORF">GCM10023187_52060</name>
</gene>
<dbReference type="Pfam" id="PF17761">
    <property type="entry name" value="DUF1016_N"/>
    <property type="match status" value="1"/>
</dbReference>
<dbReference type="EMBL" id="BAABHB010000017">
    <property type="protein sequence ID" value="GAA4418543.1"/>
    <property type="molecule type" value="Genomic_DNA"/>
</dbReference>
<proteinExistence type="predicted"/>